<comment type="caution">
    <text evidence="2">The sequence shown here is derived from an EMBL/GenBank/DDBJ whole genome shotgun (WGS) entry which is preliminary data.</text>
</comment>
<dbReference type="RefSeq" id="WP_305749362.1">
    <property type="nucleotide sequence ID" value="NZ_JAUZEE010000004.1"/>
</dbReference>
<protein>
    <submittedName>
        <fullName evidence="2">PEPxxWA-CTERM sorting domain-containing protein</fullName>
    </submittedName>
</protein>
<dbReference type="InterPro" id="IPR013424">
    <property type="entry name" value="Ice-binding_C"/>
</dbReference>
<gene>
    <name evidence="2" type="ORF">Q8X39_09140</name>
</gene>
<name>A0ABT9G2T8_LEPDI</name>
<organism evidence="2 3">
    <name type="scientific">Leptothrix discophora</name>
    <dbReference type="NCBI Taxonomy" id="89"/>
    <lineage>
        <taxon>Bacteria</taxon>
        <taxon>Pseudomonadati</taxon>
        <taxon>Pseudomonadota</taxon>
        <taxon>Betaproteobacteria</taxon>
        <taxon>Burkholderiales</taxon>
        <taxon>Sphaerotilaceae</taxon>
        <taxon>Leptothrix</taxon>
    </lineage>
</organism>
<evidence type="ECO:0000313" key="2">
    <source>
        <dbReference type="EMBL" id="MDP4300800.1"/>
    </source>
</evidence>
<sequence>MNKTFSATPRSSPNRLTRAARAWTFATIGALTGLFAGLAQAAVTIDIASPRFAADAPVSDLGNGLSFAQGWWASSPSTGFRTFQLSTTETASANYGFLTSTEAFRLTNITVSFIGGNDTVDGWIEFYNGNQLVASGSDKLDSRLRALENPSLSFKVGVTGPGVITRSVTLAPQLATDLYYDRVTFAYANAGHPTNYAGIASFTLQAKNPNSNLGLVAVSPPPVPEPSTYAMMLAGIGAIGFMTRRRRKQQD</sequence>
<feature type="domain" description="Ice-binding protein C-terminal" evidence="1">
    <location>
        <begin position="222"/>
        <end position="246"/>
    </location>
</feature>
<reference evidence="2 3" key="1">
    <citation type="submission" date="2023-08" db="EMBL/GenBank/DDBJ databases">
        <authorList>
            <person name="Roldan D.M."/>
            <person name="Menes R.J."/>
        </authorList>
    </citation>
    <scope>NUCLEOTIDE SEQUENCE [LARGE SCALE GENOMIC DNA]</scope>
    <source>
        <strain evidence="2 3">CCM 2812</strain>
    </source>
</reference>
<keyword evidence="3" id="KW-1185">Reference proteome</keyword>
<accession>A0ABT9G2T8</accession>
<evidence type="ECO:0000313" key="3">
    <source>
        <dbReference type="Proteomes" id="UP001235760"/>
    </source>
</evidence>
<evidence type="ECO:0000259" key="1">
    <source>
        <dbReference type="Pfam" id="PF07589"/>
    </source>
</evidence>
<dbReference type="Pfam" id="PF07589">
    <property type="entry name" value="PEP-CTERM"/>
    <property type="match status" value="1"/>
</dbReference>
<proteinExistence type="predicted"/>
<dbReference type="NCBIfam" id="NF035944">
    <property type="entry name" value="PEPxxWA-CTERM"/>
    <property type="match status" value="1"/>
</dbReference>
<dbReference type="EMBL" id="JAUZEE010000004">
    <property type="protein sequence ID" value="MDP4300800.1"/>
    <property type="molecule type" value="Genomic_DNA"/>
</dbReference>
<dbReference type="Proteomes" id="UP001235760">
    <property type="component" value="Unassembled WGS sequence"/>
</dbReference>
<dbReference type="NCBIfam" id="TIGR02595">
    <property type="entry name" value="PEP_CTERM"/>
    <property type="match status" value="1"/>
</dbReference>